<feature type="compositionally biased region" description="Acidic residues" evidence="1">
    <location>
        <begin position="102"/>
        <end position="112"/>
    </location>
</feature>
<evidence type="ECO:0000313" key="2">
    <source>
        <dbReference type="EMBL" id="KAG2217262.1"/>
    </source>
</evidence>
<feature type="region of interest" description="Disordered" evidence="1">
    <location>
        <begin position="82"/>
        <end position="127"/>
    </location>
</feature>
<dbReference type="EMBL" id="JAEPRB010000313">
    <property type="protein sequence ID" value="KAG2217262.1"/>
    <property type="molecule type" value="Genomic_DNA"/>
</dbReference>
<keyword evidence="3" id="KW-1185">Reference proteome</keyword>
<dbReference type="AlphaFoldDB" id="A0A8H7RU30"/>
<name>A0A8H7RU30_9FUNG</name>
<comment type="caution">
    <text evidence="2">The sequence shown here is derived from an EMBL/GenBank/DDBJ whole genome shotgun (WGS) entry which is preliminary data.</text>
</comment>
<organism evidence="2 3">
    <name type="scientific">Circinella minor</name>
    <dbReference type="NCBI Taxonomy" id="1195481"/>
    <lineage>
        <taxon>Eukaryota</taxon>
        <taxon>Fungi</taxon>
        <taxon>Fungi incertae sedis</taxon>
        <taxon>Mucoromycota</taxon>
        <taxon>Mucoromycotina</taxon>
        <taxon>Mucoromycetes</taxon>
        <taxon>Mucorales</taxon>
        <taxon>Lichtheimiaceae</taxon>
        <taxon>Circinella</taxon>
    </lineage>
</organism>
<sequence>MPNPKLITCMMCGVDQLRTRYNAHVAACDGEIQQYMPMNEDPEVLPNALDMDPSVMSMMQETFNQDMHDDDMIEYDFRNSPPALAQQPYADNYDDDDHHMTDDDDFAMDDNYNDNSDNKDDDGQRNTSEQEVIAVEPMDQVDNDKEEGLYVDPWDKELPLCTNIPFEEMVQGTVPLDKHEKKSFELYSWIQEHNVRRDAYTLLLSMLNEWIVDDSFNDCSCGKEQFLSSGKLVASMSYLPLRRQLSYMIADNDICKSILDTVTLQSLEPGEEVLTDITDGTVYRTQKAHLFQNQTKTNLSLAVSLFVDGFTLFKGSGNSRMTIVHLVLLSLAPKESPAGKGRGHYYPGTIAMSEPRTDDEFDFSIKKAPKFGQLKSFHGYSFFGLDEMHCIGANVTRKRWDIITRNFATDMNSTIKLHNRPCSNIGRAIVDSGSTIPSRIFEGAFRDVSKKAGLMRSVDWIMFLQIIVPTLVFEQLVEEYGRYSDQVQALMALVIGCTLSLQWEIDREDHSNIKKHLHAWHLHMKNKMDHNLYTVNFHLLRHFHDIIEKLGPLRGYSTQSAERPIGFFKRHIKLRVRPEANAAKIIKHQLIMRNFEHVYKSDDPIGELPANQYLVPDEYEEHDEMILWNHHIASVTDYNTKYNLIEYLTNYWHYQFRDDRVLHSVLDNNIRIGKQLLKGDIIFCCQEYPSTAKKLDTLVKLIMPTTSGLGMFFGDLLLFFTHTYEGTISYQH</sequence>
<dbReference type="Proteomes" id="UP000646827">
    <property type="component" value="Unassembled WGS sequence"/>
</dbReference>
<reference evidence="2 3" key="1">
    <citation type="submission" date="2020-12" db="EMBL/GenBank/DDBJ databases">
        <title>Metabolic potential, ecology and presence of endohyphal bacteria is reflected in genomic diversity of Mucoromycotina.</title>
        <authorList>
            <person name="Muszewska A."/>
            <person name="Okrasinska A."/>
            <person name="Steczkiewicz K."/>
            <person name="Drgas O."/>
            <person name="Orlowska M."/>
            <person name="Perlinska-Lenart U."/>
            <person name="Aleksandrzak-Piekarczyk T."/>
            <person name="Szatraj K."/>
            <person name="Zielenkiewicz U."/>
            <person name="Pilsyk S."/>
            <person name="Malc E."/>
            <person name="Mieczkowski P."/>
            <person name="Kruszewska J.S."/>
            <person name="Biernat P."/>
            <person name="Pawlowska J."/>
        </authorList>
    </citation>
    <scope>NUCLEOTIDE SEQUENCE [LARGE SCALE GENOMIC DNA]</scope>
    <source>
        <strain evidence="2 3">CBS 142.35</strain>
    </source>
</reference>
<accession>A0A8H7RU30</accession>
<proteinExistence type="predicted"/>
<evidence type="ECO:0000256" key="1">
    <source>
        <dbReference type="SAM" id="MobiDB-lite"/>
    </source>
</evidence>
<evidence type="ECO:0000313" key="3">
    <source>
        <dbReference type="Proteomes" id="UP000646827"/>
    </source>
</evidence>
<gene>
    <name evidence="2" type="ORF">INT45_010270</name>
</gene>
<dbReference type="OrthoDB" id="10378796at2759"/>
<protein>
    <submittedName>
        <fullName evidence="2">Uncharacterized protein</fullName>
    </submittedName>
</protein>